<dbReference type="Pfam" id="PF00857">
    <property type="entry name" value="Isochorismatase"/>
    <property type="match status" value="1"/>
</dbReference>
<dbReference type="PANTHER" id="PTHR43559">
    <property type="entry name" value="HYDROLASE YCAC-RELATED"/>
    <property type="match status" value="1"/>
</dbReference>
<dbReference type="Gene3D" id="3.40.50.850">
    <property type="entry name" value="Isochorismatase-like"/>
    <property type="match status" value="1"/>
</dbReference>
<evidence type="ECO:0000259" key="3">
    <source>
        <dbReference type="Pfam" id="PF00857"/>
    </source>
</evidence>
<dbReference type="OrthoDB" id="167809at2759"/>
<gene>
    <name evidence="4" type="ORF">X797_009356</name>
</gene>
<dbReference type="SUPFAM" id="SSF52499">
    <property type="entry name" value="Isochorismatase-like hydrolases"/>
    <property type="match status" value="1"/>
</dbReference>
<dbReference type="AlphaFoldDB" id="A0A014QUT3"/>
<protein>
    <submittedName>
        <fullName evidence="4">Isochorismatase</fullName>
    </submittedName>
</protein>
<dbReference type="InterPro" id="IPR000868">
    <property type="entry name" value="Isochorismatase-like_dom"/>
</dbReference>
<dbReference type="PANTHER" id="PTHR43559:SF3">
    <property type="entry name" value="HYDROLASE YCAC-RELATED"/>
    <property type="match status" value="1"/>
</dbReference>
<organism evidence="4 5">
    <name type="scientific">Metarhizium robertsii</name>
    <dbReference type="NCBI Taxonomy" id="568076"/>
    <lineage>
        <taxon>Eukaryota</taxon>
        <taxon>Fungi</taxon>
        <taxon>Dikarya</taxon>
        <taxon>Ascomycota</taxon>
        <taxon>Pezizomycotina</taxon>
        <taxon>Sordariomycetes</taxon>
        <taxon>Hypocreomycetidae</taxon>
        <taxon>Hypocreales</taxon>
        <taxon>Clavicipitaceae</taxon>
        <taxon>Metarhizium</taxon>
    </lineage>
</organism>
<dbReference type="InterPro" id="IPR053152">
    <property type="entry name" value="Hydrolase_YcaC-like"/>
</dbReference>
<evidence type="ECO:0000313" key="4">
    <source>
        <dbReference type="EMBL" id="EXU97447.1"/>
    </source>
</evidence>
<dbReference type="Proteomes" id="UP000030151">
    <property type="component" value="Unassembled WGS sequence"/>
</dbReference>
<accession>A0A014QUT3</accession>
<keyword evidence="2" id="KW-0732">Signal</keyword>
<comment type="caution">
    <text evidence="4">The sequence shown here is derived from an EMBL/GenBank/DDBJ whole genome shotgun (WGS) entry which is preliminary data.</text>
</comment>
<comment type="similarity">
    <text evidence="1">Belongs to the isochorismatase family.</text>
</comment>
<evidence type="ECO:0000256" key="1">
    <source>
        <dbReference type="ARBA" id="ARBA00006336"/>
    </source>
</evidence>
<evidence type="ECO:0000313" key="5">
    <source>
        <dbReference type="Proteomes" id="UP000030151"/>
    </source>
</evidence>
<reference evidence="4 5" key="1">
    <citation type="submission" date="2014-02" db="EMBL/GenBank/DDBJ databases">
        <title>The genome sequence of the entomopathogenic fungus Metarhizium robertsii ARSEF 2575.</title>
        <authorList>
            <person name="Giuliano Garisto Donzelli B."/>
            <person name="Roe B.A."/>
            <person name="Macmil S.L."/>
            <person name="Krasnoff S.B."/>
            <person name="Gibson D.M."/>
        </authorList>
    </citation>
    <scope>NUCLEOTIDE SEQUENCE [LARGE SCALE GENOMIC DNA]</scope>
    <source>
        <strain evidence="4 5">ARSEF 2575</strain>
    </source>
</reference>
<feature type="signal peptide" evidence="2">
    <location>
        <begin position="1"/>
        <end position="17"/>
    </location>
</feature>
<sequence length="240" mass="26340">MKMLSLALAGLAAVAAATDDKFRFERLEKNNSMLLVVDHQVGLYNTARDFDPNLFRDQVLAHAALGKVFDIPVVLTTSTQEGPNGPLPREILEMHPNAPLILRGGEVNAWDNEEFRNAVQKANKKQIILAGVTTDVCTSFLALSLREAGYSVWANAEASGTTSALVRDISNDRMTQAGVHVVSLFSIACDLMRDWRHTPGAKEMIPYFDKYFPVWAYIARGHQAAVTNGTVLPGEEKLNG</sequence>
<proteinExistence type="inferred from homology"/>
<feature type="domain" description="Isochorismatase-like" evidence="3">
    <location>
        <begin position="32"/>
        <end position="183"/>
    </location>
</feature>
<dbReference type="InterPro" id="IPR036380">
    <property type="entry name" value="Isochorismatase-like_sf"/>
</dbReference>
<feature type="chain" id="PRO_5001473725" evidence="2">
    <location>
        <begin position="18"/>
        <end position="240"/>
    </location>
</feature>
<dbReference type="EMBL" id="JELW01000036">
    <property type="protein sequence ID" value="EXU97447.1"/>
    <property type="molecule type" value="Genomic_DNA"/>
</dbReference>
<evidence type="ECO:0000256" key="2">
    <source>
        <dbReference type="SAM" id="SignalP"/>
    </source>
</evidence>
<dbReference type="eggNOG" id="ENOG502QSGT">
    <property type="taxonomic scope" value="Eukaryota"/>
</dbReference>
<name>A0A014QUT3_9HYPO</name>
<dbReference type="HOGENOM" id="CLU_066901_1_1_1"/>